<evidence type="ECO:0000313" key="3">
    <source>
        <dbReference type="Proteomes" id="UP000241587"/>
    </source>
</evidence>
<dbReference type="AlphaFoldDB" id="A0A2T4H1Q7"/>
<dbReference type="OrthoDB" id="413361at2759"/>
<dbReference type="EMBL" id="CP064749">
    <property type="protein sequence ID" value="QPC64536.1"/>
    <property type="molecule type" value="Genomic_DNA"/>
</dbReference>
<reference evidence="1 3" key="1">
    <citation type="submission" date="2018-02" db="EMBL/GenBank/DDBJ databases">
        <title>Fusarium culmorum secondary metabolites in fungal-bacterial-plant interactions.</title>
        <authorList>
            <person name="Schmidt R."/>
        </authorList>
    </citation>
    <scope>NUCLEOTIDE SEQUENCE [LARGE SCALE GENOMIC DNA]</scope>
    <source>
        <strain evidence="1 3">PV</strain>
    </source>
</reference>
<protein>
    <submittedName>
        <fullName evidence="1">Uncharacterized protein</fullName>
    </submittedName>
</protein>
<sequence length="62" mass="6902">MSKAEAPDKVLNWIDRVERQSGGLKVQTVGFDNAAEFHSEVFDIGLKMRGNGRVERAGRLIT</sequence>
<gene>
    <name evidence="1" type="ORF">FCULG_00007793</name>
    <name evidence="2" type="ORF">HYE67_006767</name>
</gene>
<evidence type="ECO:0000313" key="2">
    <source>
        <dbReference type="EMBL" id="QPC64536.1"/>
    </source>
</evidence>
<reference evidence="2" key="2">
    <citation type="submission" date="2020-11" db="EMBL/GenBank/DDBJ databases">
        <title>The chromosome-scale genome resource for two endophytic Fusarium species: F. culmorum and F. pseudograminearum.</title>
        <authorList>
            <person name="Yuan Z."/>
        </authorList>
    </citation>
    <scope>NUCLEOTIDE SEQUENCE</scope>
    <source>
        <strain evidence="2">Class2-1B</strain>
    </source>
</reference>
<dbReference type="Proteomes" id="UP000663297">
    <property type="component" value="Chromosome 3"/>
</dbReference>
<name>A0A2T4H1Q7_FUSCU</name>
<dbReference type="EMBL" id="PVEM01000003">
    <property type="protein sequence ID" value="PTD09743.1"/>
    <property type="molecule type" value="Genomic_DNA"/>
</dbReference>
<proteinExistence type="predicted"/>
<evidence type="ECO:0000313" key="1">
    <source>
        <dbReference type="EMBL" id="PTD09743.1"/>
    </source>
</evidence>
<keyword evidence="3" id="KW-1185">Reference proteome</keyword>
<organism evidence="1 3">
    <name type="scientific">Fusarium culmorum</name>
    <dbReference type="NCBI Taxonomy" id="5516"/>
    <lineage>
        <taxon>Eukaryota</taxon>
        <taxon>Fungi</taxon>
        <taxon>Dikarya</taxon>
        <taxon>Ascomycota</taxon>
        <taxon>Pezizomycotina</taxon>
        <taxon>Sordariomycetes</taxon>
        <taxon>Hypocreomycetidae</taxon>
        <taxon>Hypocreales</taxon>
        <taxon>Nectriaceae</taxon>
        <taxon>Fusarium</taxon>
    </lineage>
</organism>
<accession>A0A2T4H1Q7</accession>
<dbReference type="Proteomes" id="UP000241587">
    <property type="component" value="Unassembled WGS sequence"/>
</dbReference>